<dbReference type="EMBL" id="UINC01000920">
    <property type="protein sequence ID" value="SUZ63601.1"/>
    <property type="molecule type" value="Genomic_DNA"/>
</dbReference>
<feature type="region of interest" description="Disordered" evidence="1">
    <location>
        <begin position="121"/>
        <end position="150"/>
    </location>
</feature>
<name>A0A381P9I3_9ZZZZ</name>
<organism evidence="2">
    <name type="scientific">marine metagenome</name>
    <dbReference type="NCBI Taxonomy" id="408172"/>
    <lineage>
        <taxon>unclassified sequences</taxon>
        <taxon>metagenomes</taxon>
        <taxon>ecological metagenomes</taxon>
    </lineage>
</organism>
<reference evidence="2" key="1">
    <citation type="submission" date="2018-05" db="EMBL/GenBank/DDBJ databases">
        <authorList>
            <person name="Lanie J.A."/>
            <person name="Ng W.-L."/>
            <person name="Kazmierczak K.M."/>
            <person name="Andrzejewski T.M."/>
            <person name="Davidsen T.M."/>
            <person name="Wayne K.J."/>
            <person name="Tettelin H."/>
            <person name="Glass J.I."/>
            <person name="Rusch D."/>
            <person name="Podicherti R."/>
            <person name="Tsui H.-C.T."/>
            <person name="Winkler M.E."/>
        </authorList>
    </citation>
    <scope>NUCLEOTIDE SEQUENCE</scope>
</reference>
<evidence type="ECO:0000256" key="1">
    <source>
        <dbReference type="SAM" id="MobiDB-lite"/>
    </source>
</evidence>
<accession>A0A381P9I3</accession>
<sequence>MAKSTFVRRSVGVAVILVIVGWADADTLPPIVPTSDSDRTAANEIKSFKDYTDAELTEIAGRIRTLNAVERRSLIIEMRKRMATSGLKPKIEAHFGRIIQSVDGTVTRVESIRVIRQGEYGRRRGDEAAPEANPEMKNPTKTVAIERKTP</sequence>
<evidence type="ECO:0000313" key="2">
    <source>
        <dbReference type="EMBL" id="SUZ63601.1"/>
    </source>
</evidence>
<protein>
    <submittedName>
        <fullName evidence="2">Uncharacterized protein</fullName>
    </submittedName>
</protein>
<dbReference type="AlphaFoldDB" id="A0A381P9I3"/>
<proteinExistence type="predicted"/>
<gene>
    <name evidence="2" type="ORF">METZ01_LOCUS16455</name>
</gene>